<reference evidence="6 7" key="1">
    <citation type="journal article" date="2011" name="Nature">
        <title>A high-resolution map of human evolutionary constraint using 29 mammals.</title>
        <authorList>
            <person name="Lindblad-Toh K."/>
            <person name="Garber M."/>
            <person name="Zuk O."/>
            <person name="Lin M.F."/>
            <person name="Parker B.J."/>
            <person name="Washietl S."/>
            <person name="Kheradpour P."/>
            <person name="Ernst J."/>
            <person name="Jordan G."/>
            <person name="Mauceli E."/>
            <person name="Ward L.D."/>
            <person name="Lowe C.B."/>
            <person name="Holloway A.K."/>
            <person name="Clamp M."/>
            <person name="Gnerre S."/>
            <person name="Alfoldi J."/>
            <person name="Beal K."/>
            <person name="Chang J."/>
            <person name="Clawson H."/>
            <person name="Cuff J."/>
            <person name="Di Palma F."/>
            <person name="Fitzgerald S."/>
            <person name="Flicek P."/>
            <person name="Guttman M."/>
            <person name="Hubisz M.J."/>
            <person name="Jaffe D.B."/>
            <person name="Jungreis I."/>
            <person name="Kent W.J."/>
            <person name="Kostka D."/>
            <person name="Lara M."/>
            <person name="Martins A.L."/>
            <person name="Massingham T."/>
            <person name="Moltke I."/>
            <person name="Raney B.J."/>
            <person name="Rasmussen M.D."/>
            <person name="Robinson J."/>
            <person name="Stark A."/>
            <person name="Vilella A.J."/>
            <person name="Wen J."/>
            <person name="Xie X."/>
            <person name="Zody M.C."/>
            <person name="Baldwin J."/>
            <person name="Bloom T."/>
            <person name="Chin C.W."/>
            <person name="Heiman D."/>
            <person name="Nicol R."/>
            <person name="Nusbaum C."/>
            <person name="Young S."/>
            <person name="Wilkinson J."/>
            <person name="Worley K.C."/>
            <person name="Kovar C.L."/>
            <person name="Muzny D.M."/>
            <person name="Gibbs R.A."/>
            <person name="Cree A."/>
            <person name="Dihn H.H."/>
            <person name="Fowler G."/>
            <person name="Jhangiani S."/>
            <person name="Joshi V."/>
            <person name="Lee S."/>
            <person name="Lewis L.R."/>
            <person name="Nazareth L.V."/>
            <person name="Okwuonu G."/>
            <person name="Santibanez J."/>
            <person name="Warren W.C."/>
            <person name="Mardis E.R."/>
            <person name="Weinstock G.M."/>
            <person name="Wilson R.K."/>
            <person name="Delehaunty K."/>
            <person name="Dooling D."/>
            <person name="Fronik C."/>
            <person name="Fulton L."/>
            <person name="Fulton B."/>
            <person name="Graves T."/>
            <person name="Minx P."/>
            <person name="Sodergren E."/>
            <person name="Birney E."/>
            <person name="Margulies E.H."/>
            <person name="Herrero J."/>
            <person name="Green E.D."/>
            <person name="Haussler D."/>
            <person name="Siepel A."/>
            <person name="Goldman N."/>
            <person name="Pollard K.S."/>
            <person name="Pedersen J.S."/>
            <person name="Lander E.S."/>
            <person name="Kellis M."/>
        </authorList>
    </citation>
    <scope>NUCLEOTIDE SEQUENCE [LARGE SCALE GENOMIC DNA]</scope>
</reference>
<dbReference type="Pfam" id="PF12937">
    <property type="entry name" value="F-box-like"/>
    <property type="match status" value="1"/>
</dbReference>
<dbReference type="GO" id="GO:0031146">
    <property type="term" value="P:SCF-dependent proteasomal ubiquitin-dependent protein catabolic process"/>
    <property type="evidence" value="ECO:0007669"/>
    <property type="project" value="TreeGrafter"/>
</dbReference>
<sequence length="489" mass="55677">MEECTCLCRLGSSRRCRCPQECQGPAEKAAPKSKPAPAEKRVEADASALCCAGSGGITSPMPPPHCSLQDLPVEMLVDIFASLPGTDLASLAQVCTKFRHILHTDSIWRLCCREELGIPENLQKPEMIGGMSYREVYAKMFPYRNLLGLWQLNYGYRRLLNVVVDDGLCITGWMYGPRLNTHVAGPMQFEPSFRIHLTQRKSATVEHMDDFYSFSHSRHMQIQKDRFNNRWIQRDPRQDSPTRLRGGRGLEMSQEDRHLTYRHLYLPPPPPSHPDDLLRPGLFGKSDGFGLMIAMLSFHGKYARVMKITGDLIWTLANHLMHRIHLPDGETFRNFNEALPPWSRRLRKQVIPRGSRQQENRTEGKQKAMADRALGNPSIGSPGLHLRKEAACSVCSDYGRGLKRPDLAPAPTCRMCYYVMHIVTLHGSAYPRRCPGVFILFNENHFGFIWLEMKYFILLGRVQNTFQNVEAPSSQAFLEMLSSIQHGLR</sequence>
<feature type="compositionally biased region" description="Basic and acidic residues" evidence="4">
    <location>
        <begin position="231"/>
        <end position="242"/>
    </location>
</feature>
<evidence type="ECO:0000256" key="4">
    <source>
        <dbReference type="SAM" id="MobiDB-lite"/>
    </source>
</evidence>
<feature type="compositionally biased region" description="Basic and acidic residues" evidence="4">
    <location>
        <begin position="356"/>
        <end position="370"/>
    </location>
</feature>
<dbReference type="InParanoid" id="G1Q4Z3"/>
<evidence type="ECO:0000256" key="2">
    <source>
        <dbReference type="ARBA" id="ARBA00010611"/>
    </source>
</evidence>
<dbReference type="GO" id="GO:0019005">
    <property type="term" value="C:SCF ubiquitin ligase complex"/>
    <property type="evidence" value="ECO:0007669"/>
    <property type="project" value="TreeGrafter"/>
</dbReference>
<comment type="pathway">
    <text evidence="1">Protein modification; protein ubiquitination.</text>
</comment>
<evidence type="ECO:0000259" key="5">
    <source>
        <dbReference type="PROSITE" id="PS50181"/>
    </source>
</evidence>
<dbReference type="InterPro" id="IPR001810">
    <property type="entry name" value="F-box_dom"/>
</dbReference>
<dbReference type="AlphaFoldDB" id="G1Q4Z3"/>
<evidence type="ECO:0000256" key="3">
    <source>
        <dbReference type="ARBA" id="ARBA00022786"/>
    </source>
</evidence>
<dbReference type="Ensembl" id="ENSMLUT00000026741.1">
    <property type="protein sequence ID" value="ENSMLUP00000018776.1"/>
    <property type="gene ID" value="ENSMLUG00000027756.1"/>
</dbReference>
<accession>G1Q4Z3</accession>
<dbReference type="eggNOG" id="ENOG502QR2A">
    <property type="taxonomic scope" value="Eukaryota"/>
</dbReference>
<evidence type="ECO:0000256" key="1">
    <source>
        <dbReference type="ARBA" id="ARBA00004906"/>
    </source>
</evidence>
<dbReference type="STRING" id="59463.ENSMLUP00000018776"/>
<proteinExistence type="inferred from homology"/>
<keyword evidence="7" id="KW-1185">Reference proteome</keyword>
<dbReference type="Proteomes" id="UP000001074">
    <property type="component" value="Unassembled WGS sequence"/>
</dbReference>
<dbReference type="InterPro" id="IPR045048">
    <property type="entry name" value="FBXO31/39"/>
</dbReference>
<dbReference type="HOGENOM" id="CLU_035961_0_0_1"/>
<feature type="region of interest" description="Disordered" evidence="4">
    <location>
        <begin position="231"/>
        <end position="250"/>
    </location>
</feature>
<dbReference type="SMART" id="SM00256">
    <property type="entry name" value="FBOX"/>
    <property type="match status" value="1"/>
</dbReference>
<organism evidence="6 7">
    <name type="scientific">Myotis lucifugus</name>
    <name type="common">Little brown bat</name>
    <dbReference type="NCBI Taxonomy" id="59463"/>
    <lineage>
        <taxon>Eukaryota</taxon>
        <taxon>Metazoa</taxon>
        <taxon>Chordata</taxon>
        <taxon>Craniata</taxon>
        <taxon>Vertebrata</taxon>
        <taxon>Euteleostomi</taxon>
        <taxon>Mammalia</taxon>
        <taxon>Eutheria</taxon>
        <taxon>Laurasiatheria</taxon>
        <taxon>Chiroptera</taxon>
        <taxon>Yangochiroptera</taxon>
        <taxon>Vespertilionidae</taxon>
        <taxon>Myotis</taxon>
    </lineage>
</organism>
<feature type="domain" description="F-box" evidence="5">
    <location>
        <begin position="65"/>
        <end position="111"/>
    </location>
</feature>
<name>G1Q4Z3_MYOLU</name>
<dbReference type="InterPro" id="IPR036047">
    <property type="entry name" value="F-box-like_dom_sf"/>
</dbReference>
<dbReference type="Gene3D" id="1.20.1280.50">
    <property type="match status" value="1"/>
</dbReference>
<protein>
    <recommendedName>
        <fullName evidence="5">F-box domain-containing protein</fullName>
    </recommendedName>
</protein>
<dbReference type="EMBL" id="AAPE02061387">
    <property type="status" value="NOT_ANNOTATED_CDS"/>
    <property type="molecule type" value="Genomic_DNA"/>
</dbReference>
<keyword evidence="3" id="KW-0833">Ubl conjugation pathway</keyword>
<dbReference type="UniPathway" id="UPA00143"/>
<evidence type="ECO:0000313" key="7">
    <source>
        <dbReference type="Proteomes" id="UP000001074"/>
    </source>
</evidence>
<evidence type="ECO:0000313" key="6">
    <source>
        <dbReference type="Ensembl" id="ENSMLUP00000018776.1"/>
    </source>
</evidence>
<dbReference type="SUPFAM" id="SSF81383">
    <property type="entry name" value="F-box domain"/>
    <property type="match status" value="1"/>
</dbReference>
<reference evidence="6" key="3">
    <citation type="submission" date="2025-09" db="UniProtKB">
        <authorList>
            <consortium name="Ensembl"/>
        </authorList>
    </citation>
    <scope>IDENTIFICATION</scope>
</reference>
<reference evidence="6" key="2">
    <citation type="submission" date="2025-08" db="UniProtKB">
        <authorList>
            <consortium name="Ensembl"/>
        </authorList>
    </citation>
    <scope>IDENTIFICATION</scope>
</reference>
<dbReference type="Pfam" id="PF12014">
    <property type="entry name" value="Cyclin_D1_bind"/>
    <property type="match status" value="1"/>
</dbReference>
<dbReference type="GO" id="GO:0016567">
    <property type="term" value="P:protein ubiquitination"/>
    <property type="evidence" value="ECO:0007669"/>
    <property type="project" value="UniProtKB-UniPathway"/>
</dbReference>
<dbReference type="PANTHER" id="PTHR10706">
    <property type="entry name" value="F-BOX FAMILY PROTEIN"/>
    <property type="match status" value="1"/>
</dbReference>
<comment type="similarity">
    <text evidence="2">Belongs to the FBXO31 family.</text>
</comment>
<feature type="region of interest" description="Disordered" evidence="4">
    <location>
        <begin position="349"/>
        <end position="382"/>
    </location>
</feature>
<dbReference type="GeneTree" id="ENSGT00390000001368"/>
<dbReference type="PROSITE" id="PS50181">
    <property type="entry name" value="FBOX"/>
    <property type="match status" value="1"/>
</dbReference>
<dbReference type="PANTHER" id="PTHR10706:SF130">
    <property type="entry name" value="F-BOX ONLY PROTEIN 31"/>
    <property type="match status" value="1"/>
</dbReference>